<keyword evidence="2" id="KW-1185">Reference proteome</keyword>
<dbReference type="EMBL" id="KI397507">
    <property type="protein sequence ID" value="ERM94767.1"/>
    <property type="molecule type" value="Genomic_DNA"/>
</dbReference>
<gene>
    <name evidence="1" type="ORF">AMTR_s00011p00260470</name>
</gene>
<dbReference type="AlphaFoldDB" id="W1NG55"/>
<dbReference type="Proteomes" id="UP000017836">
    <property type="component" value="Unassembled WGS sequence"/>
</dbReference>
<organism evidence="1 2">
    <name type="scientific">Amborella trichopoda</name>
    <dbReference type="NCBI Taxonomy" id="13333"/>
    <lineage>
        <taxon>Eukaryota</taxon>
        <taxon>Viridiplantae</taxon>
        <taxon>Streptophyta</taxon>
        <taxon>Embryophyta</taxon>
        <taxon>Tracheophyta</taxon>
        <taxon>Spermatophyta</taxon>
        <taxon>Magnoliopsida</taxon>
        <taxon>Amborellales</taxon>
        <taxon>Amborellaceae</taxon>
        <taxon>Amborella</taxon>
    </lineage>
</organism>
<dbReference type="Gramene" id="ERM94767">
    <property type="protein sequence ID" value="ERM94767"/>
    <property type="gene ID" value="AMTR_s00011p00260470"/>
</dbReference>
<name>W1NG55_AMBTC</name>
<sequence>MPEFFFNSTKKAGPRPQNAEMIEKTAGLMLTNVGPRPQSAEMIEKAAGLMLTKAEPMISEAMNPRRILLDSCGDCAGVLMTSGTQSPDCPMIFSGCHESRKIIIGLQQCLCQNAQELPNFSVTLPDDHVSIHQITRLPWLQCQIARHKVMVG</sequence>
<accession>W1NG55</accession>
<protein>
    <submittedName>
        <fullName evidence="1">Uncharacterized protein</fullName>
    </submittedName>
</protein>
<proteinExistence type="predicted"/>
<evidence type="ECO:0000313" key="1">
    <source>
        <dbReference type="EMBL" id="ERM94767.1"/>
    </source>
</evidence>
<dbReference type="HOGENOM" id="CLU_1724747_0_0_1"/>
<evidence type="ECO:0000313" key="2">
    <source>
        <dbReference type="Proteomes" id="UP000017836"/>
    </source>
</evidence>
<reference evidence="2" key="1">
    <citation type="journal article" date="2013" name="Science">
        <title>The Amborella genome and the evolution of flowering plants.</title>
        <authorList>
            <consortium name="Amborella Genome Project"/>
        </authorList>
    </citation>
    <scope>NUCLEOTIDE SEQUENCE [LARGE SCALE GENOMIC DNA]</scope>
</reference>